<reference evidence="1 2" key="1">
    <citation type="submission" date="2016-07" db="EMBL/GenBank/DDBJ databases">
        <title>Pervasive Adenine N6-methylation of Active Genes in Fungi.</title>
        <authorList>
            <consortium name="DOE Joint Genome Institute"/>
            <person name="Mondo S.J."/>
            <person name="Dannebaum R.O."/>
            <person name="Kuo R.C."/>
            <person name="Labutti K."/>
            <person name="Haridas S."/>
            <person name="Kuo A."/>
            <person name="Salamov A."/>
            <person name="Ahrendt S.R."/>
            <person name="Lipzen A."/>
            <person name="Sullivan W."/>
            <person name="Andreopoulos W.B."/>
            <person name="Clum A."/>
            <person name="Lindquist E."/>
            <person name="Daum C."/>
            <person name="Ramamoorthy G.K."/>
            <person name="Gryganskyi A."/>
            <person name="Culley D."/>
            <person name="Magnuson J.K."/>
            <person name="James T.Y."/>
            <person name="O'Malley M.A."/>
            <person name="Stajich J.E."/>
            <person name="Spatafora J.W."/>
            <person name="Visel A."/>
            <person name="Grigoriev I.V."/>
        </authorList>
    </citation>
    <scope>NUCLEOTIDE SEQUENCE [LARGE SCALE GENOMIC DNA]</scope>
    <source>
        <strain evidence="1 2">NRRL 3301</strain>
    </source>
</reference>
<name>A0A1X2GMM3_9FUNG</name>
<comment type="caution">
    <text evidence="1">The sequence shown here is derived from an EMBL/GenBank/DDBJ whole genome shotgun (WGS) entry which is preliminary data.</text>
</comment>
<keyword evidence="2" id="KW-1185">Reference proteome</keyword>
<evidence type="ECO:0000313" key="2">
    <source>
        <dbReference type="Proteomes" id="UP000242146"/>
    </source>
</evidence>
<evidence type="ECO:0000313" key="1">
    <source>
        <dbReference type="EMBL" id="ORX57410.1"/>
    </source>
</evidence>
<organism evidence="1 2">
    <name type="scientific">Hesseltinella vesiculosa</name>
    <dbReference type="NCBI Taxonomy" id="101127"/>
    <lineage>
        <taxon>Eukaryota</taxon>
        <taxon>Fungi</taxon>
        <taxon>Fungi incertae sedis</taxon>
        <taxon>Mucoromycota</taxon>
        <taxon>Mucoromycotina</taxon>
        <taxon>Mucoromycetes</taxon>
        <taxon>Mucorales</taxon>
        <taxon>Cunninghamellaceae</taxon>
        <taxon>Hesseltinella</taxon>
    </lineage>
</organism>
<protein>
    <submittedName>
        <fullName evidence="1">Uncharacterized protein</fullName>
    </submittedName>
</protein>
<dbReference type="EMBL" id="MCGT01000008">
    <property type="protein sequence ID" value="ORX57410.1"/>
    <property type="molecule type" value="Genomic_DNA"/>
</dbReference>
<gene>
    <name evidence="1" type="ORF">DM01DRAFT_1334035</name>
</gene>
<dbReference type="Proteomes" id="UP000242146">
    <property type="component" value="Unassembled WGS sequence"/>
</dbReference>
<proteinExistence type="predicted"/>
<accession>A0A1X2GMM3</accession>
<dbReference type="AlphaFoldDB" id="A0A1X2GMM3"/>
<sequence length="157" mass="18742">MLQDDLPHYEELMRLEEDLPAYSEPALEELLRRFAPRWDNQRVSYHSITSLTSVVRDKDHLDQERFAPILDRMEDYRLKDQEWHSQNRLKMKKITESLYHTHSTSHGTPLSFSRMCHRVTLSIVKERDLLLHGLHRLKRKKGSDRPFNLISPRLVAT</sequence>
<dbReference type="OrthoDB" id="2278317at2759"/>